<dbReference type="GO" id="GO:0005829">
    <property type="term" value="C:cytosol"/>
    <property type="evidence" value="ECO:0007669"/>
    <property type="project" value="TreeGrafter"/>
</dbReference>
<dbReference type="Proteomes" id="UP001198200">
    <property type="component" value="Unassembled WGS sequence"/>
</dbReference>
<dbReference type="InterPro" id="IPR045031">
    <property type="entry name" value="DHP_synth-like"/>
</dbReference>
<reference evidence="15 16" key="1">
    <citation type="submission" date="2021-10" db="EMBL/GenBank/DDBJ databases">
        <title>Anaerobic single-cell dispensing facilitates the cultivation of human gut bacteria.</title>
        <authorList>
            <person name="Afrizal A."/>
        </authorList>
    </citation>
    <scope>NUCLEOTIDE SEQUENCE [LARGE SCALE GENOMIC DNA]</scope>
    <source>
        <strain evidence="15 16">CLA-AA-H224</strain>
    </source>
</reference>
<keyword evidence="7 13" id="KW-0808">Transferase</keyword>
<dbReference type="GO" id="GO:0004156">
    <property type="term" value="F:dihydropteroate synthase activity"/>
    <property type="evidence" value="ECO:0007669"/>
    <property type="project" value="UniProtKB-EC"/>
</dbReference>
<dbReference type="RefSeq" id="WP_227101595.1">
    <property type="nucleotide sequence ID" value="NZ_JAJEQN010000024.1"/>
</dbReference>
<protein>
    <recommendedName>
        <fullName evidence="6 13">Dihydropteroate synthase</fullName>
        <shortName evidence="13">DHPS</shortName>
        <ecNumber evidence="5 13">2.5.1.15</ecNumber>
    </recommendedName>
    <alternativeName>
        <fullName evidence="11 13">Dihydropteroate pyrophosphorylase</fullName>
    </alternativeName>
</protein>
<feature type="domain" description="Pterin-binding" evidence="14">
    <location>
        <begin position="14"/>
        <end position="261"/>
    </location>
</feature>
<accession>A0AAE3JCT8</accession>
<dbReference type="SUPFAM" id="SSF51717">
    <property type="entry name" value="Dihydropteroate synthetase-like"/>
    <property type="match status" value="1"/>
</dbReference>
<comment type="similarity">
    <text evidence="4 13">Belongs to the DHPS family.</text>
</comment>
<keyword evidence="9 13" id="KW-0460">Magnesium</keyword>
<evidence type="ECO:0000256" key="12">
    <source>
        <dbReference type="ARBA" id="ARBA00053449"/>
    </source>
</evidence>
<evidence type="ECO:0000313" key="16">
    <source>
        <dbReference type="Proteomes" id="UP001198200"/>
    </source>
</evidence>
<keyword evidence="8 13" id="KW-0479">Metal-binding</keyword>
<comment type="caution">
    <text evidence="15">The sequence shown here is derived from an EMBL/GenBank/DDBJ whole genome shotgun (WGS) entry which is preliminary data.</text>
</comment>
<evidence type="ECO:0000256" key="2">
    <source>
        <dbReference type="ARBA" id="ARBA00001946"/>
    </source>
</evidence>
<dbReference type="NCBIfam" id="TIGR01496">
    <property type="entry name" value="DHPS"/>
    <property type="match status" value="1"/>
</dbReference>
<dbReference type="PROSITE" id="PS00793">
    <property type="entry name" value="DHPS_2"/>
    <property type="match status" value="1"/>
</dbReference>
<comment type="function">
    <text evidence="12 13">Catalyzes the condensation of para-aminobenzoate (pABA) with 6-hydroxymethyl-7,8-dihydropterin diphosphate (DHPt-PP) to form 7,8-dihydropteroate (H2Pte), the immediate precursor of folate derivatives.</text>
</comment>
<dbReference type="EC" id="2.5.1.15" evidence="5 13"/>
<dbReference type="Gene3D" id="3.20.20.20">
    <property type="entry name" value="Dihydropteroate synthase-like"/>
    <property type="match status" value="1"/>
</dbReference>
<dbReference type="GO" id="GO:0046654">
    <property type="term" value="P:tetrahydrofolate biosynthetic process"/>
    <property type="evidence" value="ECO:0007669"/>
    <property type="project" value="TreeGrafter"/>
</dbReference>
<sequence>MRIGNRDFQTSGHTYVMGILNVTPDSFSDGGRWNHMDDALFHAQRMIEEGADILDIGGESTRPGGYTRISDEEEISRVAPVIEALKKRFDTPLSVDTYKSGVASAAIAAGADLINDIWGLKADKKMAEVIAKAKLPSCLMHNRETMDYNNFLEDVVSDLQETLNIAKKAGISKDTIILDPGVGFAKNYEQNLAITNHLEVLDTLGCPVLLGTSRKSMIGLTLDLPSDQREEGTMVTTVWAVQKGCMFVRVHNVQANVRAIKMAEALLKN</sequence>
<dbReference type="FunFam" id="3.20.20.20:FF:000006">
    <property type="entry name" value="Dihydropteroate synthase"/>
    <property type="match status" value="1"/>
</dbReference>
<evidence type="ECO:0000256" key="13">
    <source>
        <dbReference type="RuleBase" id="RU361205"/>
    </source>
</evidence>
<evidence type="ECO:0000313" key="15">
    <source>
        <dbReference type="EMBL" id="MCC2221993.1"/>
    </source>
</evidence>
<dbReference type="InterPro" id="IPR000489">
    <property type="entry name" value="Pterin-binding_dom"/>
</dbReference>
<dbReference type="Pfam" id="PF00809">
    <property type="entry name" value="Pterin_bind"/>
    <property type="match status" value="1"/>
</dbReference>
<dbReference type="PANTHER" id="PTHR20941:SF1">
    <property type="entry name" value="FOLIC ACID SYNTHESIS PROTEIN FOL1"/>
    <property type="match status" value="1"/>
</dbReference>
<evidence type="ECO:0000256" key="10">
    <source>
        <dbReference type="ARBA" id="ARBA00022909"/>
    </source>
</evidence>
<evidence type="ECO:0000256" key="5">
    <source>
        <dbReference type="ARBA" id="ARBA00012458"/>
    </source>
</evidence>
<dbReference type="PROSITE" id="PS50972">
    <property type="entry name" value="PTERIN_BINDING"/>
    <property type="match status" value="1"/>
</dbReference>
<keyword evidence="16" id="KW-1185">Reference proteome</keyword>
<comment type="pathway">
    <text evidence="3 13">Cofactor biosynthesis; tetrahydrofolate biosynthesis; 7,8-dihydrofolate from 2-amino-4-hydroxy-6-hydroxymethyl-7,8-dihydropteridine diphosphate and 4-aminobenzoate: step 1/2.</text>
</comment>
<name>A0AAE3JCT8_9FIRM</name>
<keyword evidence="10 13" id="KW-0289">Folate biosynthesis</keyword>
<evidence type="ECO:0000256" key="9">
    <source>
        <dbReference type="ARBA" id="ARBA00022842"/>
    </source>
</evidence>
<evidence type="ECO:0000256" key="1">
    <source>
        <dbReference type="ARBA" id="ARBA00000012"/>
    </source>
</evidence>
<evidence type="ECO:0000256" key="4">
    <source>
        <dbReference type="ARBA" id="ARBA00009503"/>
    </source>
</evidence>
<dbReference type="GO" id="GO:0046656">
    <property type="term" value="P:folic acid biosynthetic process"/>
    <property type="evidence" value="ECO:0007669"/>
    <property type="project" value="UniProtKB-KW"/>
</dbReference>
<dbReference type="PANTHER" id="PTHR20941">
    <property type="entry name" value="FOLATE SYNTHESIS PROTEINS"/>
    <property type="match status" value="1"/>
</dbReference>
<dbReference type="InterPro" id="IPR011005">
    <property type="entry name" value="Dihydropteroate_synth-like_sf"/>
</dbReference>
<dbReference type="GO" id="GO:0046872">
    <property type="term" value="F:metal ion binding"/>
    <property type="evidence" value="ECO:0007669"/>
    <property type="project" value="UniProtKB-KW"/>
</dbReference>
<gene>
    <name evidence="15" type="primary">folP</name>
    <name evidence="15" type="ORF">LKD48_10155</name>
</gene>
<proteinExistence type="inferred from homology"/>
<evidence type="ECO:0000256" key="11">
    <source>
        <dbReference type="ARBA" id="ARBA00030193"/>
    </source>
</evidence>
<dbReference type="AlphaFoldDB" id="A0AAE3JCT8"/>
<dbReference type="InterPro" id="IPR006390">
    <property type="entry name" value="DHP_synth_dom"/>
</dbReference>
<dbReference type="CDD" id="cd00739">
    <property type="entry name" value="DHPS"/>
    <property type="match status" value="1"/>
</dbReference>
<comment type="catalytic activity">
    <reaction evidence="1">
        <text>(7,8-dihydropterin-6-yl)methyl diphosphate + 4-aminobenzoate = 7,8-dihydropteroate + diphosphate</text>
        <dbReference type="Rhea" id="RHEA:19949"/>
        <dbReference type="ChEBI" id="CHEBI:17836"/>
        <dbReference type="ChEBI" id="CHEBI:17839"/>
        <dbReference type="ChEBI" id="CHEBI:33019"/>
        <dbReference type="ChEBI" id="CHEBI:72950"/>
        <dbReference type="EC" id="2.5.1.15"/>
    </reaction>
</comment>
<evidence type="ECO:0000256" key="8">
    <source>
        <dbReference type="ARBA" id="ARBA00022723"/>
    </source>
</evidence>
<organism evidence="15 16">
    <name type="scientific">Anthropogastromicrobium aceti</name>
    <dbReference type="NCBI Taxonomy" id="2981768"/>
    <lineage>
        <taxon>Bacteria</taxon>
        <taxon>Bacillati</taxon>
        <taxon>Bacillota</taxon>
        <taxon>Clostridia</taxon>
        <taxon>Lachnospirales</taxon>
        <taxon>Lachnospiraceae</taxon>
        <taxon>Anthropogastromicrobium</taxon>
    </lineage>
</organism>
<evidence type="ECO:0000259" key="14">
    <source>
        <dbReference type="PROSITE" id="PS50972"/>
    </source>
</evidence>
<evidence type="ECO:0000256" key="3">
    <source>
        <dbReference type="ARBA" id="ARBA00004763"/>
    </source>
</evidence>
<dbReference type="PROSITE" id="PS00792">
    <property type="entry name" value="DHPS_1"/>
    <property type="match status" value="1"/>
</dbReference>
<comment type="cofactor">
    <cofactor evidence="2 13">
        <name>Mg(2+)</name>
        <dbReference type="ChEBI" id="CHEBI:18420"/>
    </cofactor>
</comment>
<evidence type="ECO:0000256" key="7">
    <source>
        <dbReference type="ARBA" id="ARBA00022679"/>
    </source>
</evidence>
<evidence type="ECO:0000256" key="6">
    <source>
        <dbReference type="ARBA" id="ARBA00016919"/>
    </source>
</evidence>
<dbReference type="EMBL" id="JAJEQN010000024">
    <property type="protein sequence ID" value="MCC2221993.1"/>
    <property type="molecule type" value="Genomic_DNA"/>
</dbReference>